<name>A0ABW7B8L1_9ACTN</name>
<sequence length="56" mass="6321">MPSTETVLAGEGFAYVPSVDGDRLQLRATTEALLMRVRNRWLPPACLANRNRRRPP</sequence>
<proteinExistence type="predicted"/>
<dbReference type="EMBL" id="JBICYV010000008">
    <property type="protein sequence ID" value="MFG3012237.1"/>
    <property type="molecule type" value="Genomic_DNA"/>
</dbReference>
<dbReference type="Proteomes" id="UP001604267">
    <property type="component" value="Unassembled WGS sequence"/>
</dbReference>
<evidence type="ECO:0000313" key="1">
    <source>
        <dbReference type="EMBL" id="MFG3012237.1"/>
    </source>
</evidence>
<keyword evidence="2" id="KW-1185">Reference proteome</keyword>
<dbReference type="RefSeq" id="WP_392818249.1">
    <property type="nucleotide sequence ID" value="NZ_JBICYV010000008.1"/>
</dbReference>
<organism evidence="1 2">
    <name type="scientific">Streptomyces cinerochromogenes</name>
    <dbReference type="NCBI Taxonomy" id="66422"/>
    <lineage>
        <taxon>Bacteria</taxon>
        <taxon>Bacillati</taxon>
        <taxon>Actinomycetota</taxon>
        <taxon>Actinomycetes</taxon>
        <taxon>Kitasatosporales</taxon>
        <taxon>Streptomycetaceae</taxon>
        <taxon>Streptomyces</taxon>
    </lineage>
</organism>
<accession>A0ABW7B8L1</accession>
<gene>
    <name evidence="1" type="ORF">ACGFZB_17610</name>
</gene>
<comment type="caution">
    <text evidence="1">The sequence shown here is derived from an EMBL/GenBank/DDBJ whole genome shotgun (WGS) entry which is preliminary data.</text>
</comment>
<evidence type="ECO:0000313" key="2">
    <source>
        <dbReference type="Proteomes" id="UP001604267"/>
    </source>
</evidence>
<protein>
    <submittedName>
        <fullName evidence="1">Uncharacterized protein</fullName>
    </submittedName>
</protein>
<reference evidence="1 2" key="1">
    <citation type="submission" date="2024-10" db="EMBL/GenBank/DDBJ databases">
        <title>The Natural Products Discovery Center: Release of the First 8490 Sequenced Strains for Exploring Actinobacteria Biosynthetic Diversity.</title>
        <authorList>
            <person name="Kalkreuter E."/>
            <person name="Kautsar S.A."/>
            <person name="Yang D."/>
            <person name="Bader C.D."/>
            <person name="Teijaro C.N."/>
            <person name="Fluegel L."/>
            <person name="Davis C.M."/>
            <person name="Simpson J.R."/>
            <person name="Lauterbach L."/>
            <person name="Steele A.D."/>
            <person name="Gui C."/>
            <person name="Meng S."/>
            <person name="Li G."/>
            <person name="Viehrig K."/>
            <person name="Ye F."/>
            <person name="Su P."/>
            <person name="Kiefer A.F."/>
            <person name="Nichols A."/>
            <person name="Cepeda A.J."/>
            <person name="Yan W."/>
            <person name="Fan B."/>
            <person name="Jiang Y."/>
            <person name="Adhikari A."/>
            <person name="Zheng C.-J."/>
            <person name="Schuster L."/>
            <person name="Cowan T.M."/>
            <person name="Smanski M.J."/>
            <person name="Chevrette M.G."/>
            <person name="De Carvalho L.P.S."/>
            <person name="Shen B."/>
        </authorList>
    </citation>
    <scope>NUCLEOTIDE SEQUENCE [LARGE SCALE GENOMIC DNA]</scope>
    <source>
        <strain evidence="1 2">NPDC048320</strain>
    </source>
</reference>